<reference evidence="1 2" key="1">
    <citation type="submission" date="2024-01" db="EMBL/GenBank/DDBJ databases">
        <authorList>
            <person name="Alioto T."/>
            <person name="Alioto T."/>
            <person name="Gomez Garrido J."/>
        </authorList>
    </citation>
    <scope>NUCLEOTIDE SEQUENCE [LARGE SCALE GENOMIC DNA]</scope>
</reference>
<dbReference type="AlphaFoldDB" id="A0AAV1NML8"/>
<keyword evidence="2" id="KW-1185">Reference proteome</keyword>
<gene>
    <name evidence="1" type="ORF">FSCOSCO3_A017187</name>
</gene>
<evidence type="ECO:0000313" key="2">
    <source>
        <dbReference type="Proteomes" id="UP001314229"/>
    </source>
</evidence>
<name>A0AAV1NML8_SCOSC</name>
<comment type="caution">
    <text evidence="1">The sequence shown here is derived from an EMBL/GenBank/DDBJ whole genome shotgun (WGS) entry which is preliminary data.</text>
</comment>
<sequence>MRGSAFVFQVLTLRRHLALTPEQVLTGDERKRYLDNLFDHAAARCGGETDHTHTNQVTVCLTALRLLCLSVLLLWVCCFHSERKESQAGDCNSTLSTNHGQPTYTVGPRFVKPFRSGLDVCDIKRESPAETFFNITRRSILYYPIDSGRRMKRAQDIIWNKLLI</sequence>
<protein>
    <submittedName>
        <fullName evidence="1">Uncharacterized protein</fullName>
    </submittedName>
</protein>
<dbReference type="EMBL" id="CAWUFR010000044">
    <property type="protein sequence ID" value="CAK6960395.1"/>
    <property type="molecule type" value="Genomic_DNA"/>
</dbReference>
<evidence type="ECO:0000313" key="1">
    <source>
        <dbReference type="EMBL" id="CAK6960395.1"/>
    </source>
</evidence>
<proteinExistence type="predicted"/>
<accession>A0AAV1NML8</accession>
<dbReference type="Proteomes" id="UP001314229">
    <property type="component" value="Unassembled WGS sequence"/>
</dbReference>
<organism evidence="1 2">
    <name type="scientific">Scomber scombrus</name>
    <name type="common">Atlantic mackerel</name>
    <name type="synonym">Scomber vernalis</name>
    <dbReference type="NCBI Taxonomy" id="13677"/>
    <lineage>
        <taxon>Eukaryota</taxon>
        <taxon>Metazoa</taxon>
        <taxon>Chordata</taxon>
        <taxon>Craniata</taxon>
        <taxon>Vertebrata</taxon>
        <taxon>Euteleostomi</taxon>
        <taxon>Actinopterygii</taxon>
        <taxon>Neopterygii</taxon>
        <taxon>Teleostei</taxon>
        <taxon>Neoteleostei</taxon>
        <taxon>Acanthomorphata</taxon>
        <taxon>Pelagiaria</taxon>
        <taxon>Scombriformes</taxon>
        <taxon>Scombridae</taxon>
        <taxon>Scomber</taxon>
    </lineage>
</organism>